<keyword evidence="2 11" id="KW-0554">One-carbon metabolism</keyword>
<evidence type="ECO:0000256" key="9">
    <source>
        <dbReference type="ARBA" id="ARBA00023167"/>
    </source>
</evidence>
<dbReference type="SUPFAM" id="SSF53223">
    <property type="entry name" value="Aminoacid dehydrogenase-like, N-terminal domain"/>
    <property type="match status" value="1"/>
</dbReference>
<evidence type="ECO:0000313" key="14">
    <source>
        <dbReference type="EMBL" id="KIL41104.1"/>
    </source>
</evidence>
<dbReference type="NCBIfam" id="NF008058">
    <property type="entry name" value="PRK10792.1"/>
    <property type="match status" value="1"/>
</dbReference>
<evidence type="ECO:0000256" key="1">
    <source>
        <dbReference type="ARBA" id="ARBA00004777"/>
    </source>
</evidence>
<dbReference type="HAMAP" id="MF_01576">
    <property type="entry name" value="THF_DHG_CYH"/>
    <property type="match status" value="1"/>
</dbReference>
<feature type="domain" description="Tetrahydrofolate dehydrogenase/cyclohydrolase NAD(P)-binding" evidence="13">
    <location>
        <begin position="139"/>
        <end position="281"/>
    </location>
</feature>
<evidence type="ECO:0000256" key="10">
    <source>
        <dbReference type="ARBA" id="ARBA00023268"/>
    </source>
</evidence>
<dbReference type="InterPro" id="IPR036291">
    <property type="entry name" value="NAD(P)-bd_dom_sf"/>
</dbReference>
<keyword evidence="9 11" id="KW-0486">Methionine biosynthesis</keyword>
<dbReference type="InterPro" id="IPR020630">
    <property type="entry name" value="THF_DH/CycHdrlase_cat_dom"/>
</dbReference>
<feature type="binding site" evidence="11">
    <location>
        <begin position="165"/>
        <end position="167"/>
    </location>
    <ligand>
        <name>NADP(+)</name>
        <dbReference type="ChEBI" id="CHEBI:58349"/>
    </ligand>
</feature>
<evidence type="ECO:0000256" key="11">
    <source>
        <dbReference type="HAMAP-Rule" id="MF_01576"/>
    </source>
</evidence>
<proteinExistence type="inferred from homology"/>
<protein>
    <recommendedName>
        <fullName evidence="11">Bifunctional protein FolD</fullName>
    </recommendedName>
    <domain>
        <recommendedName>
            <fullName evidence="11">Methylenetetrahydrofolate dehydrogenase</fullName>
            <ecNumber evidence="11">1.5.1.5</ecNumber>
        </recommendedName>
    </domain>
    <domain>
        <recommendedName>
            <fullName evidence="11">Methenyltetrahydrofolate cyclohydrolase</fullName>
            <ecNumber evidence="11">3.5.4.9</ecNumber>
        </recommendedName>
    </domain>
</protein>
<evidence type="ECO:0000256" key="6">
    <source>
        <dbReference type="ARBA" id="ARBA00022857"/>
    </source>
</evidence>
<dbReference type="GO" id="GO:0004477">
    <property type="term" value="F:methenyltetrahydrofolate cyclohydrolase activity"/>
    <property type="evidence" value="ECO:0007669"/>
    <property type="project" value="UniProtKB-EC"/>
</dbReference>
<dbReference type="NCBIfam" id="NF010783">
    <property type="entry name" value="PRK14186.1"/>
    <property type="match status" value="1"/>
</dbReference>
<dbReference type="EMBL" id="JXAK01000012">
    <property type="protein sequence ID" value="KIL41104.1"/>
    <property type="molecule type" value="Genomic_DNA"/>
</dbReference>
<evidence type="ECO:0000256" key="2">
    <source>
        <dbReference type="ARBA" id="ARBA00022563"/>
    </source>
</evidence>
<evidence type="ECO:0000259" key="13">
    <source>
        <dbReference type="Pfam" id="PF02882"/>
    </source>
</evidence>
<comment type="similarity">
    <text evidence="11">Belongs to the tetrahydrofolate dehydrogenase/cyclohydrolase family.</text>
</comment>
<keyword evidence="15" id="KW-1185">Reference proteome</keyword>
<evidence type="ECO:0000256" key="5">
    <source>
        <dbReference type="ARBA" id="ARBA00022801"/>
    </source>
</evidence>
<keyword evidence="5 11" id="KW-0378">Hydrolase</keyword>
<dbReference type="PANTHER" id="PTHR48099">
    <property type="entry name" value="C-1-TETRAHYDROFOLATE SYNTHASE, CYTOPLASMIC-RELATED"/>
    <property type="match status" value="1"/>
</dbReference>
<evidence type="ECO:0000256" key="7">
    <source>
        <dbReference type="ARBA" id="ARBA00023002"/>
    </source>
</evidence>
<keyword evidence="10 11" id="KW-0511">Multifunctional enzyme</keyword>
<dbReference type="Pfam" id="PF02882">
    <property type="entry name" value="THF_DHG_CYH_C"/>
    <property type="match status" value="1"/>
</dbReference>
<accession>A0ABR5AJA7</accession>
<dbReference type="NCBIfam" id="NF010785">
    <property type="entry name" value="PRK14188.1"/>
    <property type="match status" value="1"/>
</dbReference>
<evidence type="ECO:0000259" key="12">
    <source>
        <dbReference type="Pfam" id="PF00763"/>
    </source>
</evidence>
<dbReference type="CDD" id="cd01080">
    <property type="entry name" value="NAD_bind_m-THF_DH_Cyclohyd"/>
    <property type="match status" value="1"/>
</dbReference>
<comment type="caution">
    <text evidence="11">Lacks conserved residue(s) required for the propagation of feature annotation.</text>
</comment>
<keyword evidence="4 11" id="KW-0658">Purine biosynthesis</keyword>
<dbReference type="SUPFAM" id="SSF51735">
    <property type="entry name" value="NAD(P)-binding Rossmann-fold domains"/>
    <property type="match status" value="1"/>
</dbReference>
<sequence>MTAQIINGKQIVAEYRDNIRREVEALTAAGTRPGLAVVIVGEDPASQIYVNNKAKACEQVGIYSEVHRLPEATTQDELVALIESLNRNAAVHGILVQSPLPGHINEEEVVDAIMPDKDVDCFHPVNVGNLAIGKPGMLPCTPAGVIEVLKYIGADIAGKHAVVVGRSNIVGKPMALLLLREHATVTICHSRTPDLAAVTRQADILVAAVGRANLIRAEHVKPGAVVIDVGMNRPEGGKLCGDVDFEAVKEVAGAITPVPGTVGPMTITMLLRNTLHAARRAAGAQAAVGG</sequence>
<reference evidence="14 15" key="1">
    <citation type="submission" date="2014-12" db="EMBL/GenBank/DDBJ databases">
        <title>Draft genome sequence of Paenibacillus kamchatkensis strain B-2647.</title>
        <authorList>
            <person name="Karlyshev A.V."/>
            <person name="Kudryashova E.B."/>
        </authorList>
    </citation>
    <scope>NUCLEOTIDE SEQUENCE [LARGE SCALE GENOMIC DNA]</scope>
    <source>
        <strain evidence="14 15">VKM B-2647</strain>
    </source>
</reference>
<comment type="pathway">
    <text evidence="1 11">One-carbon metabolism; tetrahydrofolate interconversion.</text>
</comment>
<comment type="subunit">
    <text evidence="11">Homodimer.</text>
</comment>
<comment type="catalytic activity">
    <reaction evidence="11">
        <text>(6R)-5,10-methenyltetrahydrofolate + H2O = (6R)-10-formyltetrahydrofolate + H(+)</text>
        <dbReference type="Rhea" id="RHEA:23700"/>
        <dbReference type="ChEBI" id="CHEBI:15377"/>
        <dbReference type="ChEBI" id="CHEBI:15378"/>
        <dbReference type="ChEBI" id="CHEBI:57455"/>
        <dbReference type="ChEBI" id="CHEBI:195366"/>
        <dbReference type="EC" id="3.5.4.9"/>
    </reaction>
</comment>
<dbReference type="RefSeq" id="WP_041047197.1">
    <property type="nucleotide sequence ID" value="NZ_JXAK01000012.1"/>
</dbReference>
<name>A0ABR5AJA7_9BACL</name>
<gene>
    <name evidence="11" type="primary">folD</name>
    <name evidence="14" type="ORF">SD70_08640</name>
</gene>
<dbReference type="Pfam" id="PF00763">
    <property type="entry name" value="THF_DHG_CYH"/>
    <property type="match status" value="1"/>
</dbReference>
<dbReference type="PRINTS" id="PR00085">
    <property type="entry name" value="THFDHDRGNASE"/>
</dbReference>
<dbReference type="InterPro" id="IPR046346">
    <property type="entry name" value="Aminoacid_DH-like_N_sf"/>
</dbReference>
<dbReference type="GO" id="GO:0004488">
    <property type="term" value="F:methylenetetrahydrofolate dehydrogenase (NADP+) activity"/>
    <property type="evidence" value="ECO:0007669"/>
    <property type="project" value="UniProtKB-EC"/>
</dbReference>
<feature type="domain" description="Tetrahydrofolate dehydrogenase/cyclohydrolase catalytic" evidence="12">
    <location>
        <begin position="6"/>
        <end position="120"/>
    </location>
</feature>
<dbReference type="EC" id="3.5.4.9" evidence="11"/>
<evidence type="ECO:0000256" key="8">
    <source>
        <dbReference type="ARBA" id="ARBA00023102"/>
    </source>
</evidence>
<keyword evidence="7 11" id="KW-0560">Oxidoreductase</keyword>
<comment type="catalytic activity">
    <reaction evidence="11">
        <text>(6R)-5,10-methylene-5,6,7,8-tetrahydrofolate + NADP(+) = (6R)-5,10-methenyltetrahydrofolate + NADPH</text>
        <dbReference type="Rhea" id="RHEA:22812"/>
        <dbReference type="ChEBI" id="CHEBI:15636"/>
        <dbReference type="ChEBI" id="CHEBI:57455"/>
        <dbReference type="ChEBI" id="CHEBI:57783"/>
        <dbReference type="ChEBI" id="CHEBI:58349"/>
        <dbReference type="EC" id="1.5.1.5"/>
    </reaction>
</comment>
<dbReference type="InterPro" id="IPR020631">
    <property type="entry name" value="THF_DH/CycHdrlase_NAD-bd_dom"/>
</dbReference>
<dbReference type="InterPro" id="IPR000672">
    <property type="entry name" value="THF_DH/CycHdrlase"/>
</dbReference>
<keyword evidence="8 11" id="KW-0368">Histidine biosynthesis</keyword>
<evidence type="ECO:0000256" key="3">
    <source>
        <dbReference type="ARBA" id="ARBA00022605"/>
    </source>
</evidence>
<dbReference type="EC" id="1.5.1.5" evidence="11"/>
<evidence type="ECO:0000256" key="4">
    <source>
        <dbReference type="ARBA" id="ARBA00022755"/>
    </source>
</evidence>
<dbReference type="Proteomes" id="UP000031967">
    <property type="component" value="Unassembled WGS sequence"/>
</dbReference>
<keyword evidence="6 11" id="KW-0521">NADP</keyword>
<dbReference type="Gene3D" id="3.40.50.10860">
    <property type="entry name" value="Leucine Dehydrogenase, chain A, domain 1"/>
    <property type="match status" value="1"/>
</dbReference>
<evidence type="ECO:0000313" key="15">
    <source>
        <dbReference type="Proteomes" id="UP000031967"/>
    </source>
</evidence>
<organism evidence="14 15">
    <name type="scientific">Gordoniibacillus kamchatkensis</name>
    <dbReference type="NCBI Taxonomy" id="1590651"/>
    <lineage>
        <taxon>Bacteria</taxon>
        <taxon>Bacillati</taxon>
        <taxon>Bacillota</taxon>
        <taxon>Bacilli</taxon>
        <taxon>Bacillales</taxon>
        <taxon>Paenibacillaceae</taxon>
        <taxon>Gordoniibacillus</taxon>
    </lineage>
</organism>
<comment type="function">
    <text evidence="11">Catalyzes the oxidation of 5,10-methylenetetrahydrofolate to 5,10-methenyltetrahydrofolate and then the hydrolysis of 5,10-methenyltetrahydrofolate to 10-formyltetrahydrofolate.</text>
</comment>
<dbReference type="NCBIfam" id="NF010786">
    <property type="entry name" value="PRK14189.1"/>
    <property type="match status" value="1"/>
</dbReference>
<comment type="caution">
    <text evidence="14">The sequence shown here is derived from an EMBL/GenBank/DDBJ whole genome shotgun (WGS) entry which is preliminary data.</text>
</comment>
<dbReference type="PANTHER" id="PTHR48099:SF5">
    <property type="entry name" value="C-1-TETRAHYDROFOLATE SYNTHASE, CYTOPLASMIC"/>
    <property type="match status" value="1"/>
</dbReference>
<dbReference type="Gene3D" id="3.40.50.720">
    <property type="entry name" value="NAD(P)-binding Rossmann-like Domain"/>
    <property type="match status" value="1"/>
</dbReference>
<keyword evidence="3 11" id="KW-0028">Amino-acid biosynthesis</keyword>